<organism evidence="1">
    <name type="scientific">viral metagenome</name>
    <dbReference type="NCBI Taxonomy" id="1070528"/>
    <lineage>
        <taxon>unclassified sequences</taxon>
        <taxon>metagenomes</taxon>
        <taxon>organismal metagenomes</taxon>
    </lineage>
</organism>
<proteinExistence type="predicted"/>
<evidence type="ECO:0000313" key="1">
    <source>
        <dbReference type="EMBL" id="QHU08262.1"/>
    </source>
</evidence>
<reference evidence="1" key="1">
    <citation type="journal article" date="2020" name="Nature">
        <title>Giant virus diversity and host interactions through global metagenomics.</title>
        <authorList>
            <person name="Schulz F."/>
            <person name="Roux S."/>
            <person name="Paez-Espino D."/>
            <person name="Jungbluth S."/>
            <person name="Walsh D.A."/>
            <person name="Denef V.J."/>
            <person name="McMahon K.D."/>
            <person name="Konstantinidis K.T."/>
            <person name="Eloe-Fadrosh E.A."/>
            <person name="Kyrpides N.C."/>
            <person name="Woyke T."/>
        </authorList>
    </citation>
    <scope>NUCLEOTIDE SEQUENCE</scope>
    <source>
        <strain evidence="1">GVMAG-S-1062768-28</strain>
    </source>
</reference>
<dbReference type="EMBL" id="MN740695">
    <property type="protein sequence ID" value="QHU08262.1"/>
    <property type="molecule type" value="Genomic_DNA"/>
</dbReference>
<dbReference type="AlphaFoldDB" id="A0A6C0JR67"/>
<protein>
    <submittedName>
        <fullName evidence="1">Uncharacterized protein</fullName>
    </submittedName>
</protein>
<accession>A0A6C0JR67</accession>
<name>A0A6C0JR67_9ZZZZ</name>
<sequence>MVDKFIKCHGMIKDEMITNFRDAIKLDLRYYAFVDNGSSCTVNEIEVTTEPQIVLIQWKDEKTIVFQATSGQMLLDFWDGGKKVKEFKWDKEINISLLSVCLEYYTVLERLVKWTNFLDSR</sequence>